<dbReference type="InterPro" id="IPR040676">
    <property type="entry name" value="DUF5641"/>
</dbReference>
<dbReference type="InterPro" id="IPR021109">
    <property type="entry name" value="Peptidase_aspartic_dom_sf"/>
</dbReference>
<dbReference type="GO" id="GO:0071897">
    <property type="term" value="P:DNA biosynthetic process"/>
    <property type="evidence" value="ECO:0007669"/>
    <property type="project" value="UniProtKB-ARBA"/>
</dbReference>
<sequence>MTKKRHSLGDLDDKDDLIKVAVKRRGVVKSKLTIFIKFLNELESLDKVTEIQIEELRSRFNKAEPLLEQFTELQDEIDIYISDHLLDRELKERQSFEDLYYATVAKSKCKLNEFTPKQGQSCSQSKIKLPTISLPAFDGSYDHWLEFRDTYLSLIHNSKDIDNIQKFHYLRSALTGNALQIIKSLEFSSENYVTAWDLLENRYNNNRLLVHNHVKALFSAQSISKESAPQLRKLLDTILKNIRALKSLGEPTDSWDTLIIYIIVSKLDSSTEREWELHKSTLNNSTKGEKISLVDLTKFLKDRADVLETINVTHSQNRPIDSKKQSLSSNSSFSKTHSHVAGTSQNHNNSNKAVKSKRSRSCTLCNSNHPIYACEMFLNLSVNDKLKHIEQNKLCHNCLRAGHVATSCWFGPCKRCNLKHNSLIHVDSDSDDSGASTSSAVAHIAQPVSQNNNNQAKGSQAFHATALTANSLYDQRQDSNQLEQSILEPVLLSTALVEIADKYNNYHTVKALLDNGSQHCFISKGLCNTLDIPLLQSTVQITGVGSTITQSTHTCEIQLKSKTSAYITRFKCLVLPRITAQPLSLDFAHNIQVPDNIQLADPNFFSQVGIDLLIGANKFWELLNEGLIRLPSGPVLQNTKLGWIISGALHNKNLHINQVQCNFTQVIDTQLKQFWELEEISPVLKSTKEDNACENLFSSTTIRDDTGRFSVRIPMKESPDLLGETFSLAENRFLALERKLQRSAPEYKKLYCDFMSEYIGLGHMTRIDNYLTPHYFLPHHGVFREHSATTKLRVVFDASAKSSSGVSFNDIQEIGPPLQNDIFSILLRLRQFQYVACADIEKMYRQILIQPDQRHLQLILWRSDPSDKLEVYKLNTVTYGTASAPYLSMRCLKQLALECGDDVIARVINEDFYVDDLIVSHENMQTLIDICNAVSRVLDSGCFPLRKWIFNFNFSQFNSDNTFKQLALGDNYELFFTSKCDSDVTRTTKRSILSIISQIYDPLGLLSPTIIIAKIILQKLWLCKLGWDDPVPHTILSTWQNFINNLKHLNELRIPRHVKCEQPQRTELHMFSDASQDAYGACAYVRSIRYDASNEPEVTVRLLCAKSKVAPVKPVSIPRLELCGALVGARLYKKITNSLRLNFNSIHFWTDSTIVIGWLKMSPRNLKTFVQNRVVEINELTDNSQWFHIAGKQNPADLLSRGTQIEELNSSNLWWHGPSCLSEPDFVPCDNVIINDIKCDDLPDTKSDTITMLTQSNLGQFPFDRFSCFTRMQRAAAYMLRFIHNTRTKIINERRSGPLLVEEINNANLILTRIAQSESFPKIHHALINNESITYPRNISGLNIFMDENELIRVGGRLNNSVTFSYNKKHPILLCSKHIFTRLLFRHQHKVLFHAGPQLLLYTIRETWWPLRGRDLARNTVHKCVKCLRLKGKSFKMLMGNLPRARIEESYPFIRCGVDYAGPVYILNRRGRGAKLEKAYICLFVCFITRAIHLELVTDLTSNAYLLALKRFISRRGKPYEIYSDNGKTFVGALKEFSKILDNNSDILDFTTNNNIRFKFIPSYTPQWGGIWEKGIGSCKFHLRRVVGNSNFTYEELSTALVQIEAILNSRPMTPMSTDPNDLSPLTPAHFLIGRPLTAPASDDLTRSITNRLPRYDRVEQCRQHFWQRWSKEYISELQTRTKWQTNQDTLIPNTLVLVKDDNLPPLQWRLGRVLKTTVGKDGIARVAIIKTAAGDIQRSYHKLCPILSSDRASNIEDEDKVKIT</sequence>
<evidence type="ECO:0000313" key="4">
    <source>
        <dbReference type="Proteomes" id="UP001549921"/>
    </source>
</evidence>
<feature type="compositionally biased region" description="Polar residues" evidence="1">
    <location>
        <begin position="341"/>
        <end position="353"/>
    </location>
</feature>
<comment type="caution">
    <text evidence="3">The sequence shown here is derived from an EMBL/GenBank/DDBJ whole genome shotgun (WGS) entry which is preliminary data.</text>
</comment>
<dbReference type="CDD" id="cd01644">
    <property type="entry name" value="RT_pepA17"/>
    <property type="match status" value="1"/>
</dbReference>
<dbReference type="GO" id="GO:0042575">
    <property type="term" value="C:DNA polymerase complex"/>
    <property type="evidence" value="ECO:0007669"/>
    <property type="project" value="UniProtKB-ARBA"/>
</dbReference>
<dbReference type="PANTHER" id="PTHR47331:SF5">
    <property type="entry name" value="RIBONUCLEASE H"/>
    <property type="match status" value="1"/>
</dbReference>
<dbReference type="CDD" id="cd00303">
    <property type="entry name" value="retropepsin_like"/>
    <property type="match status" value="1"/>
</dbReference>
<dbReference type="Proteomes" id="UP001549921">
    <property type="component" value="Unassembled WGS sequence"/>
</dbReference>
<organism evidence="3 4">
    <name type="scientific">Loxostege sticticalis</name>
    <name type="common">Beet webworm moth</name>
    <dbReference type="NCBI Taxonomy" id="481309"/>
    <lineage>
        <taxon>Eukaryota</taxon>
        <taxon>Metazoa</taxon>
        <taxon>Ecdysozoa</taxon>
        <taxon>Arthropoda</taxon>
        <taxon>Hexapoda</taxon>
        <taxon>Insecta</taxon>
        <taxon>Pterygota</taxon>
        <taxon>Neoptera</taxon>
        <taxon>Endopterygota</taxon>
        <taxon>Lepidoptera</taxon>
        <taxon>Glossata</taxon>
        <taxon>Ditrysia</taxon>
        <taxon>Pyraloidea</taxon>
        <taxon>Crambidae</taxon>
        <taxon>Pyraustinae</taxon>
        <taxon>Loxostege</taxon>
    </lineage>
</organism>
<evidence type="ECO:0000259" key="2">
    <source>
        <dbReference type="PROSITE" id="PS50994"/>
    </source>
</evidence>
<dbReference type="Pfam" id="PF18701">
    <property type="entry name" value="DUF5641"/>
    <property type="match status" value="1"/>
</dbReference>
<feature type="region of interest" description="Disordered" evidence="1">
    <location>
        <begin position="317"/>
        <end position="355"/>
    </location>
</feature>
<name>A0ABD0T9R7_LOXSC</name>
<dbReference type="InterPro" id="IPR012337">
    <property type="entry name" value="RNaseH-like_sf"/>
</dbReference>
<dbReference type="InterPro" id="IPR008042">
    <property type="entry name" value="Retrotrans_Pao"/>
</dbReference>
<dbReference type="EMBL" id="JBEDNZ010000009">
    <property type="protein sequence ID" value="KAL0839092.1"/>
    <property type="molecule type" value="Genomic_DNA"/>
</dbReference>
<gene>
    <name evidence="3" type="ORF">ABMA28_017071</name>
</gene>
<dbReference type="InterPro" id="IPR005312">
    <property type="entry name" value="DUF1759"/>
</dbReference>
<dbReference type="PROSITE" id="PS50994">
    <property type="entry name" value="INTEGRASE"/>
    <property type="match status" value="1"/>
</dbReference>
<reference evidence="3 4" key="1">
    <citation type="submission" date="2024-06" db="EMBL/GenBank/DDBJ databases">
        <title>A chromosome-level genome assembly of beet webworm, Loxostege sticticalis.</title>
        <authorList>
            <person name="Zhang Y."/>
        </authorList>
    </citation>
    <scope>NUCLEOTIDE SEQUENCE [LARGE SCALE GENOMIC DNA]</scope>
    <source>
        <strain evidence="3">AQ028</strain>
        <tissue evidence="3">Male pupae</tissue>
    </source>
</reference>
<dbReference type="SUPFAM" id="SSF53098">
    <property type="entry name" value="Ribonuclease H-like"/>
    <property type="match status" value="1"/>
</dbReference>
<dbReference type="InterPro" id="IPR036397">
    <property type="entry name" value="RNaseH_sf"/>
</dbReference>
<dbReference type="PANTHER" id="PTHR47331">
    <property type="entry name" value="PHD-TYPE DOMAIN-CONTAINING PROTEIN"/>
    <property type="match status" value="1"/>
</dbReference>
<dbReference type="SUPFAM" id="SSF56672">
    <property type="entry name" value="DNA/RNA polymerases"/>
    <property type="match status" value="1"/>
</dbReference>
<dbReference type="Pfam" id="PF05380">
    <property type="entry name" value="Peptidase_A17"/>
    <property type="match status" value="1"/>
</dbReference>
<evidence type="ECO:0000256" key="1">
    <source>
        <dbReference type="SAM" id="MobiDB-lite"/>
    </source>
</evidence>
<dbReference type="InterPro" id="IPR043502">
    <property type="entry name" value="DNA/RNA_pol_sf"/>
</dbReference>
<proteinExistence type="predicted"/>
<feature type="domain" description="Integrase catalytic" evidence="2">
    <location>
        <begin position="1448"/>
        <end position="1636"/>
    </location>
</feature>
<accession>A0ABD0T9R7</accession>
<dbReference type="InterPro" id="IPR001584">
    <property type="entry name" value="Integrase_cat-core"/>
</dbReference>
<dbReference type="Gene3D" id="3.30.420.10">
    <property type="entry name" value="Ribonuclease H-like superfamily/Ribonuclease H"/>
    <property type="match status" value="1"/>
</dbReference>
<protein>
    <recommendedName>
        <fullName evidence="2">Integrase catalytic domain-containing protein</fullName>
    </recommendedName>
</protein>
<feature type="compositionally biased region" description="Low complexity" evidence="1">
    <location>
        <begin position="325"/>
        <end position="335"/>
    </location>
</feature>
<dbReference type="Pfam" id="PF03564">
    <property type="entry name" value="DUF1759"/>
    <property type="match status" value="1"/>
</dbReference>
<evidence type="ECO:0000313" key="3">
    <source>
        <dbReference type="EMBL" id="KAL0839092.1"/>
    </source>
</evidence>
<dbReference type="Gene3D" id="2.40.70.10">
    <property type="entry name" value="Acid Proteases"/>
    <property type="match status" value="1"/>
</dbReference>